<dbReference type="Proteomes" id="UP000252040">
    <property type="component" value="Unplaced"/>
</dbReference>
<evidence type="ECO:0000256" key="5">
    <source>
        <dbReference type="SAM" id="MobiDB-lite"/>
    </source>
</evidence>
<dbReference type="Pfam" id="PF16184">
    <property type="entry name" value="Cadherin_3"/>
    <property type="match status" value="3"/>
</dbReference>
<dbReference type="GO" id="GO:0009653">
    <property type="term" value="P:anatomical structure morphogenesis"/>
    <property type="evidence" value="ECO:0007669"/>
    <property type="project" value="TreeGrafter"/>
</dbReference>
<feature type="repeat" description="CSPG" evidence="4">
    <location>
        <begin position="312"/>
        <end position="396"/>
    </location>
</feature>
<dbReference type="GeneID" id="112396611"/>
<dbReference type="PANTHER" id="PTHR45739:SF12">
    <property type="entry name" value="CHONDROITIN SULFATE PROTEOGLYCAN 4-LIKE ISOFORM X2"/>
    <property type="match status" value="1"/>
</dbReference>
<accession>A0A341B3K4</accession>
<dbReference type="RefSeq" id="XP_024596147.1">
    <property type="nucleotide sequence ID" value="XM_024740379.1"/>
</dbReference>
<evidence type="ECO:0000313" key="6">
    <source>
        <dbReference type="Proteomes" id="UP000252040"/>
    </source>
</evidence>
<evidence type="ECO:0000256" key="2">
    <source>
        <dbReference type="ARBA" id="ARBA00022737"/>
    </source>
</evidence>
<evidence type="ECO:0000256" key="1">
    <source>
        <dbReference type="ARBA" id="ARBA00022729"/>
    </source>
</evidence>
<dbReference type="AlphaFoldDB" id="A0A341B3K4"/>
<dbReference type="InParanoid" id="A0A341B3K4"/>
<reference evidence="7" key="1">
    <citation type="submission" date="2025-08" db="UniProtKB">
        <authorList>
            <consortium name="RefSeq"/>
        </authorList>
    </citation>
    <scope>IDENTIFICATION</scope>
    <source>
        <tissue evidence="7">Meat</tissue>
    </source>
</reference>
<proteinExistence type="predicted"/>
<evidence type="ECO:0000313" key="7">
    <source>
        <dbReference type="RefSeq" id="XP_024596147.1"/>
    </source>
</evidence>
<dbReference type="PANTHER" id="PTHR45739">
    <property type="entry name" value="MATRIX PROTEIN, PUTATIVE-RELATED"/>
    <property type="match status" value="1"/>
</dbReference>
<feature type="compositionally biased region" description="Polar residues" evidence="5">
    <location>
        <begin position="1"/>
        <end position="14"/>
    </location>
</feature>
<keyword evidence="1" id="KW-0732">Signal</keyword>
<sequence>MSEQTTRSNSTPRVPQSVAECWSTSSGPSSFSLHDLKQGRVIYRHDGSGSFDVFNLTVKVKDTYLEVGVYVQVDSESHQHHTQILHSKTLVVEEGKPVKPSRGRLQAGHEDDIPSEAMFIVRTPPVHGYLQRSLSEEGSLGTDEKSPLIFTQQDIDDGYIHYVQTTPDQQQDCFLLDVMNGFQAVSRLEILVDIVPKWIPLAVQNFTVQEGGSKALPEDYFKIPSKHFEGLDCEFVLLKPPKHGYVENSNFPRVKLMKFTRKQVGNELISYVHDDSEDLLDNFTTFANSSELGKQSLPQTLSVTVESVNDEAPVITANKILQVWVNSVTEIISGELCSEDGDSSPQDLAYLVSPPSNGHLALKSFPGLSMQNFTQAQINEGQLVFVHTGMSLRKTT</sequence>
<keyword evidence="2" id="KW-0677">Repeat</keyword>
<dbReference type="InterPro" id="IPR039005">
    <property type="entry name" value="CSPG_rpt"/>
</dbReference>
<feature type="repeat" description="CSPG" evidence="4">
    <location>
        <begin position="81"/>
        <end position="179"/>
    </location>
</feature>
<dbReference type="PROSITE" id="PS51854">
    <property type="entry name" value="CSPG"/>
    <property type="match status" value="3"/>
</dbReference>
<gene>
    <name evidence="7" type="primary">LOC112396611</name>
</gene>
<protein>
    <submittedName>
        <fullName evidence="7">Chondroitin sulfate proteoglycan 4-like isoform X1</fullName>
    </submittedName>
</protein>
<feature type="region of interest" description="Disordered" evidence="5">
    <location>
        <begin position="1"/>
        <end position="29"/>
    </location>
</feature>
<dbReference type="KEGG" id="nasi:112396611"/>
<keyword evidence="3" id="KW-0325">Glycoprotein</keyword>
<keyword evidence="6" id="KW-1185">Reference proteome</keyword>
<dbReference type="InterPro" id="IPR051561">
    <property type="entry name" value="FRAS1_ECM"/>
</dbReference>
<feature type="repeat" description="CSPG" evidence="4">
    <location>
        <begin position="197"/>
        <end position="288"/>
    </location>
</feature>
<name>A0A341B3K4_NEOAA</name>
<evidence type="ECO:0000256" key="4">
    <source>
        <dbReference type="PROSITE-ProRule" id="PRU01201"/>
    </source>
</evidence>
<dbReference type="STRING" id="1706337.A0A341B3K4"/>
<evidence type="ECO:0000256" key="3">
    <source>
        <dbReference type="ARBA" id="ARBA00023180"/>
    </source>
</evidence>
<organism evidence="6 7">
    <name type="scientific">Neophocaena asiaeorientalis asiaeorientalis</name>
    <name type="common">Yangtze finless porpoise</name>
    <name type="synonym">Neophocaena phocaenoides subsp. asiaeorientalis</name>
    <dbReference type="NCBI Taxonomy" id="1706337"/>
    <lineage>
        <taxon>Eukaryota</taxon>
        <taxon>Metazoa</taxon>
        <taxon>Chordata</taxon>
        <taxon>Craniata</taxon>
        <taxon>Vertebrata</taxon>
        <taxon>Euteleostomi</taxon>
        <taxon>Mammalia</taxon>
        <taxon>Eutheria</taxon>
        <taxon>Laurasiatheria</taxon>
        <taxon>Artiodactyla</taxon>
        <taxon>Whippomorpha</taxon>
        <taxon>Cetacea</taxon>
        <taxon>Odontoceti</taxon>
        <taxon>Phocoenidae</taxon>
        <taxon>Neophocaena</taxon>
    </lineage>
</organism>